<evidence type="ECO:0000313" key="2">
    <source>
        <dbReference type="EMBL" id="MCG2672355.1"/>
    </source>
</evidence>
<organism evidence="2 3">
    <name type="scientific">Bradyrhizobium zhengyangense</name>
    <dbReference type="NCBI Taxonomy" id="2911009"/>
    <lineage>
        <taxon>Bacteria</taxon>
        <taxon>Pseudomonadati</taxon>
        <taxon>Pseudomonadota</taxon>
        <taxon>Alphaproteobacteria</taxon>
        <taxon>Hyphomicrobiales</taxon>
        <taxon>Nitrobacteraceae</taxon>
        <taxon>Bradyrhizobium</taxon>
    </lineage>
</organism>
<dbReference type="RefSeq" id="WP_237873643.1">
    <property type="nucleotide sequence ID" value="NZ_JAKLUA010000020.1"/>
</dbReference>
<comment type="caution">
    <text evidence="2">The sequence shown here is derived from an EMBL/GenBank/DDBJ whole genome shotgun (WGS) entry which is preliminary data.</text>
</comment>
<dbReference type="InterPro" id="IPR012334">
    <property type="entry name" value="Pectin_lyas_fold"/>
</dbReference>
<dbReference type="PROSITE" id="PS51318">
    <property type="entry name" value="TAT"/>
    <property type="match status" value="1"/>
</dbReference>
<dbReference type="Gene3D" id="2.160.20.10">
    <property type="entry name" value="Single-stranded right-handed beta-helix, Pectin lyase-like"/>
    <property type="match status" value="1"/>
</dbReference>
<name>A0ABS9LZE0_9BRAD</name>
<dbReference type="SUPFAM" id="SSF51126">
    <property type="entry name" value="Pectin lyase-like"/>
    <property type="match status" value="1"/>
</dbReference>
<dbReference type="PANTHER" id="PTHR36453">
    <property type="entry name" value="SECRETED PROTEIN-RELATED"/>
    <property type="match status" value="1"/>
</dbReference>
<dbReference type="PANTHER" id="PTHR36453:SF1">
    <property type="entry name" value="RIGHT HANDED BETA HELIX DOMAIN-CONTAINING PROTEIN"/>
    <property type="match status" value="1"/>
</dbReference>
<dbReference type="InterPro" id="IPR006311">
    <property type="entry name" value="TAT_signal"/>
</dbReference>
<feature type="domain" description="Right handed beta helix" evidence="1">
    <location>
        <begin position="101"/>
        <end position="212"/>
    </location>
</feature>
<dbReference type="NCBIfam" id="TIGR03808">
    <property type="entry name" value="RR_plus_rpt_1"/>
    <property type="match status" value="1"/>
</dbReference>
<gene>
    <name evidence="2" type="ORF">L6637_35970</name>
</gene>
<dbReference type="EMBL" id="JAKLUA010000020">
    <property type="protein sequence ID" value="MCG2672355.1"/>
    <property type="molecule type" value="Genomic_DNA"/>
</dbReference>
<dbReference type="SMART" id="SM00710">
    <property type="entry name" value="PbH1"/>
    <property type="match status" value="7"/>
</dbReference>
<protein>
    <submittedName>
        <fullName evidence="2">TIGR03808 family TAT-translocated repetitive protein</fullName>
    </submittedName>
</protein>
<dbReference type="InterPro" id="IPR022388">
    <property type="entry name" value="CHP03808"/>
</dbReference>
<dbReference type="NCBIfam" id="TIGR03807">
    <property type="entry name" value="RR_fam_repeat"/>
    <property type="match status" value="4"/>
</dbReference>
<accession>A0ABS9LZE0</accession>
<dbReference type="InterPro" id="IPR039448">
    <property type="entry name" value="Beta_helix"/>
</dbReference>
<reference evidence="2" key="1">
    <citation type="submission" date="2022-01" db="EMBL/GenBank/DDBJ databases">
        <title>Genome sequnece data of strain Bradyrhizobium sp. nov.</title>
        <authorList>
            <person name="Zhang J."/>
        </authorList>
    </citation>
    <scope>NUCLEOTIDE SEQUENCE</scope>
    <source>
        <strain evidence="2">WYCCWR 12774</strain>
    </source>
</reference>
<dbReference type="InterPro" id="IPR006626">
    <property type="entry name" value="PbH1"/>
</dbReference>
<feature type="domain" description="Right handed beta helix" evidence="1">
    <location>
        <begin position="217"/>
        <end position="377"/>
    </location>
</feature>
<sequence length="456" mass="46932">MDLNRRHLIGASTAGIAGALAMPADAARAAPLTSLLGRDATQYGVRPGSSEDQTRVLQRAIDEASRAQMPLALPPGIYRAGLLRLPDRAQLIGVRGATKLIFTGGAAAIQSDGSDSIGLTGITFDGGRIPLPTRRGLIHVLGGRDVRITDCEITSSGGSGIWLEQVSGDISGNIFTDIAVTAVVSFDAKGLSVSRNTIVGTNDNGIEILRTAIGDDGTIVADNRIEGIKAGPGGSGQYGNAINAFRAGNVIVRGNRIKNCDYSAVRGNSASNIHITGNSVSDVREVALYSEFSFEAAVIANNTVDGAAVGVSVCNFNEGGRIAVVQGNIIRNLMPKRPIGTAPDDDAGVGIYIEADTSVSGNVIENAPSYGIVAGWGKYLRDVAITGNVIRRALAGIGVSVVQGAGTALVNNNMISETPRGAVVGLDHARAVTADLSAEGAQRFVQVVVGGNAVRQ</sequence>
<evidence type="ECO:0000259" key="1">
    <source>
        <dbReference type="Pfam" id="PF13229"/>
    </source>
</evidence>
<proteinExistence type="predicted"/>
<dbReference type="Pfam" id="PF13229">
    <property type="entry name" value="Beta_helix"/>
    <property type="match status" value="2"/>
</dbReference>
<evidence type="ECO:0000313" key="3">
    <source>
        <dbReference type="Proteomes" id="UP001139012"/>
    </source>
</evidence>
<dbReference type="Proteomes" id="UP001139012">
    <property type="component" value="Unassembled WGS sequence"/>
</dbReference>
<keyword evidence="3" id="KW-1185">Reference proteome</keyword>
<dbReference type="InterPro" id="IPR022444">
    <property type="entry name" value="Cofactor-bd_rpt"/>
</dbReference>
<dbReference type="InterPro" id="IPR011050">
    <property type="entry name" value="Pectin_lyase_fold/virulence"/>
</dbReference>